<sequence>MHAIEGPSRALQPRPGLPFVLHERGTTGPSYPKAAAPNGESGGAIHISRAAEQRRPWAAWLFLHPAHLAPPIYAPPPDMAGSSQDIPRLTAPSALILNLIRRRRFSPAHPRDSAVRLSGALLDTYT</sequence>
<keyword evidence="3" id="KW-1185">Reference proteome</keyword>
<protein>
    <submittedName>
        <fullName evidence="2">Uncharacterized protein</fullName>
    </submittedName>
</protein>
<evidence type="ECO:0000256" key="1">
    <source>
        <dbReference type="SAM" id="MobiDB-lite"/>
    </source>
</evidence>
<accession>A0A9P4QXF4</accession>
<organism evidence="2 3">
    <name type="scientific">Polyplosphaeria fusca</name>
    <dbReference type="NCBI Taxonomy" id="682080"/>
    <lineage>
        <taxon>Eukaryota</taxon>
        <taxon>Fungi</taxon>
        <taxon>Dikarya</taxon>
        <taxon>Ascomycota</taxon>
        <taxon>Pezizomycotina</taxon>
        <taxon>Dothideomycetes</taxon>
        <taxon>Pleosporomycetidae</taxon>
        <taxon>Pleosporales</taxon>
        <taxon>Tetraplosphaeriaceae</taxon>
        <taxon>Polyplosphaeria</taxon>
    </lineage>
</organism>
<evidence type="ECO:0000313" key="2">
    <source>
        <dbReference type="EMBL" id="KAF2733028.1"/>
    </source>
</evidence>
<gene>
    <name evidence="2" type="ORF">EJ04DRAFT_298689</name>
</gene>
<evidence type="ECO:0000313" key="3">
    <source>
        <dbReference type="Proteomes" id="UP000799444"/>
    </source>
</evidence>
<dbReference type="Proteomes" id="UP000799444">
    <property type="component" value="Unassembled WGS sequence"/>
</dbReference>
<reference evidence="2" key="1">
    <citation type="journal article" date="2020" name="Stud. Mycol.">
        <title>101 Dothideomycetes genomes: a test case for predicting lifestyles and emergence of pathogens.</title>
        <authorList>
            <person name="Haridas S."/>
            <person name="Albert R."/>
            <person name="Binder M."/>
            <person name="Bloem J."/>
            <person name="Labutti K."/>
            <person name="Salamov A."/>
            <person name="Andreopoulos B."/>
            <person name="Baker S."/>
            <person name="Barry K."/>
            <person name="Bills G."/>
            <person name="Bluhm B."/>
            <person name="Cannon C."/>
            <person name="Castanera R."/>
            <person name="Culley D."/>
            <person name="Daum C."/>
            <person name="Ezra D."/>
            <person name="Gonzalez J."/>
            <person name="Henrissat B."/>
            <person name="Kuo A."/>
            <person name="Liang C."/>
            <person name="Lipzen A."/>
            <person name="Lutzoni F."/>
            <person name="Magnuson J."/>
            <person name="Mondo S."/>
            <person name="Nolan M."/>
            <person name="Ohm R."/>
            <person name="Pangilinan J."/>
            <person name="Park H.-J."/>
            <person name="Ramirez L."/>
            <person name="Alfaro M."/>
            <person name="Sun H."/>
            <person name="Tritt A."/>
            <person name="Yoshinaga Y."/>
            <person name="Zwiers L.-H."/>
            <person name="Turgeon B."/>
            <person name="Goodwin S."/>
            <person name="Spatafora J."/>
            <person name="Crous P."/>
            <person name="Grigoriev I."/>
        </authorList>
    </citation>
    <scope>NUCLEOTIDE SEQUENCE</scope>
    <source>
        <strain evidence="2">CBS 125425</strain>
    </source>
</reference>
<name>A0A9P4QXF4_9PLEO</name>
<dbReference type="AlphaFoldDB" id="A0A9P4QXF4"/>
<comment type="caution">
    <text evidence="2">The sequence shown here is derived from an EMBL/GenBank/DDBJ whole genome shotgun (WGS) entry which is preliminary data.</text>
</comment>
<feature type="region of interest" description="Disordered" evidence="1">
    <location>
        <begin position="1"/>
        <end position="42"/>
    </location>
</feature>
<proteinExistence type="predicted"/>
<dbReference type="EMBL" id="ML996168">
    <property type="protein sequence ID" value="KAF2733028.1"/>
    <property type="molecule type" value="Genomic_DNA"/>
</dbReference>